<accession>A0A0S0N880</accession>
<organismHost>
    <name type="scientific">Pseudomonas aeruginosa</name>
    <dbReference type="NCBI Taxonomy" id="287"/>
</organismHost>
<dbReference type="Proteomes" id="UP000204009">
    <property type="component" value="Segment"/>
</dbReference>
<dbReference type="KEGG" id="vg:26623548"/>
<evidence type="ECO:0000313" key="1">
    <source>
        <dbReference type="EMBL" id="ALH23744.1"/>
    </source>
</evidence>
<protein>
    <submittedName>
        <fullName evidence="1">Uncharacterized protein</fullName>
    </submittedName>
</protein>
<reference evidence="1 2" key="1">
    <citation type="journal article" date="2012" name="Appl. Environ. Microbiol.">
        <title>High Diversity and Novel Species of Pseudomonas aeruginosa Bacteriophages.</title>
        <authorList>
            <person name="Sepulveda-Robles O."/>
            <person name="Kameyama L."/>
            <person name="Guarneros G."/>
        </authorList>
    </citation>
    <scope>NUCLEOTIDE SEQUENCE [LARGE SCALE GENOMIC DNA]</scope>
</reference>
<dbReference type="GeneID" id="26623548"/>
<keyword evidence="2" id="KW-1185">Reference proteome</keyword>
<dbReference type="RefSeq" id="YP_009196323.1">
    <property type="nucleotide sequence ID" value="NC_028770.1"/>
</dbReference>
<proteinExistence type="predicted"/>
<organism evidence="1 2">
    <name type="scientific">Pseudomonas phage PaMx11</name>
    <dbReference type="NCBI Taxonomy" id="1175657"/>
    <lineage>
        <taxon>Viruses</taxon>
        <taxon>Duplodnaviria</taxon>
        <taxon>Heunggongvirae</taxon>
        <taxon>Uroviricota</taxon>
        <taxon>Caudoviricetes</taxon>
        <taxon>Mesyanzhinovviridae</taxon>
        <taxon>Bradleyvirinae</taxon>
        <taxon>Abidjanvirus</taxon>
        <taxon>Abidjanvirus PaMx11</taxon>
        <taxon>Pseudomonas virus PaMx11</taxon>
    </lineage>
</organism>
<sequence>MFVAKFLAPLAFAAFMVVGLALALDDALSLPQVHKSHSTGECVKMVVIDQGHPKEVECPEVLPARYDLVWVQ</sequence>
<name>A0A0S0N880_BPPAM</name>
<evidence type="ECO:0000313" key="2">
    <source>
        <dbReference type="Proteomes" id="UP000204009"/>
    </source>
</evidence>
<dbReference type="EMBL" id="JQ067087">
    <property type="protein sequence ID" value="ALH23744.1"/>
    <property type="molecule type" value="Genomic_DNA"/>
</dbReference>
<gene>
    <name evidence="1" type="ORF">PaMx11_70</name>
</gene>